<name>A0A699WW29_TANCI</name>
<feature type="non-terminal residue" evidence="1">
    <location>
        <position position="1"/>
    </location>
</feature>
<accession>A0A699WW29</accession>
<gene>
    <name evidence="1" type="ORF">Tci_921010</name>
</gene>
<dbReference type="AlphaFoldDB" id="A0A699WW29"/>
<dbReference type="EMBL" id="BKCJ011734691">
    <property type="protein sequence ID" value="GFD49041.1"/>
    <property type="molecule type" value="Genomic_DNA"/>
</dbReference>
<evidence type="ECO:0000313" key="1">
    <source>
        <dbReference type="EMBL" id="GFD49041.1"/>
    </source>
</evidence>
<comment type="caution">
    <text evidence="1">The sequence shown here is derived from an EMBL/GenBank/DDBJ whole genome shotgun (WGS) entry which is preliminary data.</text>
</comment>
<protein>
    <submittedName>
        <fullName evidence="1">Uncharacterized protein</fullName>
    </submittedName>
</protein>
<proteinExistence type="predicted"/>
<reference evidence="1" key="1">
    <citation type="journal article" date="2019" name="Sci. Rep.">
        <title>Draft genome of Tanacetum cinerariifolium, the natural source of mosquito coil.</title>
        <authorList>
            <person name="Yamashiro T."/>
            <person name="Shiraishi A."/>
            <person name="Satake H."/>
            <person name="Nakayama K."/>
        </authorList>
    </citation>
    <scope>NUCLEOTIDE SEQUENCE</scope>
</reference>
<organism evidence="1">
    <name type="scientific">Tanacetum cinerariifolium</name>
    <name type="common">Dalmatian daisy</name>
    <name type="synonym">Chrysanthemum cinerariifolium</name>
    <dbReference type="NCBI Taxonomy" id="118510"/>
    <lineage>
        <taxon>Eukaryota</taxon>
        <taxon>Viridiplantae</taxon>
        <taxon>Streptophyta</taxon>
        <taxon>Embryophyta</taxon>
        <taxon>Tracheophyta</taxon>
        <taxon>Spermatophyta</taxon>
        <taxon>Magnoliopsida</taxon>
        <taxon>eudicotyledons</taxon>
        <taxon>Gunneridae</taxon>
        <taxon>Pentapetalae</taxon>
        <taxon>asterids</taxon>
        <taxon>campanulids</taxon>
        <taxon>Asterales</taxon>
        <taxon>Asteraceae</taxon>
        <taxon>Asteroideae</taxon>
        <taxon>Anthemideae</taxon>
        <taxon>Anthemidinae</taxon>
        <taxon>Tanacetum</taxon>
    </lineage>
</organism>
<sequence length="104" mass="11313">INRVTSLENELGVTKKVLGGAVLKLVTRVKRLEGLLQQRKRRLVLSDSEGEEATTKEQDINLDALYKLASTSLGGDTIVEAAYTIYKASQDAHASSDAGHNEDE</sequence>
<feature type="non-terminal residue" evidence="1">
    <location>
        <position position="104"/>
    </location>
</feature>